<dbReference type="GeneID" id="117143677"/>
<accession>A0A6P8K686</accession>
<feature type="region of interest" description="Disordered" evidence="1">
    <location>
        <begin position="145"/>
        <end position="170"/>
    </location>
</feature>
<evidence type="ECO:0000313" key="2">
    <source>
        <dbReference type="Proteomes" id="UP000515162"/>
    </source>
</evidence>
<gene>
    <name evidence="3" type="primary">LOC117143677</name>
</gene>
<dbReference type="Proteomes" id="UP000515162">
    <property type="component" value="Chromosome 3R"/>
</dbReference>
<dbReference type="RefSeq" id="XP_033164353.1">
    <property type="nucleotide sequence ID" value="XM_033308462.1"/>
</dbReference>
<evidence type="ECO:0000313" key="3">
    <source>
        <dbReference type="RefSeq" id="XP_033164353.1"/>
    </source>
</evidence>
<name>A0A6P8K686_DROMA</name>
<keyword evidence="2" id="KW-1185">Reference proteome</keyword>
<organism evidence="2 3">
    <name type="scientific">Drosophila mauritiana</name>
    <name type="common">Fruit fly</name>
    <dbReference type="NCBI Taxonomy" id="7226"/>
    <lineage>
        <taxon>Eukaryota</taxon>
        <taxon>Metazoa</taxon>
        <taxon>Ecdysozoa</taxon>
        <taxon>Arthropoda</taxon>
        <taxon>Hexapoda</taxon>
        <taxon>Insecta</taxon>
        <taxon>Pterygota</taxon>
        <taxon>Neoptera</taxon>
        <taxon>Endopterygota</taxon>
        <taxon>Diptera</taxon>
        <taxon>Brachycera</taxon>
        <taxon>Muscomorpha</taxon>
        <taxon>Ephydroidea</taxon>
        <taxon>Drosophilidae</taxon>
        <taxon>Drosophila</taxon>
        <taxon>Sophophora</taxon>
    </lineage>
</organism>
<protein>
    <submittedName>
        <fullName evidence="3">Uncharacterized protein LOC117143677</fullName>
    </submittedName>
</protein>
<sequence>MDAVRKFLSADLYSYIEGIVNSLFLGSPCLDACSDEVKKNAKMWCRSCTSLVTQPSYTIRHHYPGPLVTYDGEARCEPRLIRLSDLTMSTMELIFQAYGDNDDDGDDEMDEVCENKKDVEEKCDKQAEESAFSKLRKIFGWQTNKPIEDDNSQSVDSCRLNGGREEPDLADDSLTEKNQKLQALEDRARGIYEMHIESSPDSPSWDCLKPSQKLRFQWKASTGDDLMKSPYENFTLIFTRSFLEAFPRATCATVRKEQKIAWWNLDRCQRMPFILQALLYQVAIGAIDPEDHCAVRELFHKLR</sequence>
<evidence type="ECO:0000256" key="1">
    <source>
        <dbReference type="SAM" id="MobiDB-lite"/>
    </source>
</evidence>
<reference evidence="3" key="1">
    <citation type="submission" date="2025-08" db="UniProtKB">
        <authorList>
            <consortium name="RefSeq"/>
        </authorList>
    </citation>
    <scope>IDENTIFICATION</scope>
    <source>
        <strain evidence="3">Mau12</strain>
        <tissue evidence="3">Whole Body</tissue>
    </source>
</reference>
<proteinExistence type="predicted"/>
<dbReference type="AlphaFoldDB" id="A0A6P8K686"/>